<proteinExistence type="predicted"/>
<dbReference type="WBParaSite" id="JU765_v2.g3431.t1">
    <property type="protein sequence ID" value="JU765_v2.g3431.t1"/>
    <property type="gene ID" value="JU765_v2.g3431"/>
</dbReference>
<evidence type="ECO:0000313" key="2">
    <source>
        <dbReference type="WBParaSite" id="JU765_v2.g3431.t1"/>
    </source>
</evidence>
<reference evidence="2" key="1">
    <citation type="submission" date="2022-11" db="UniProtKB">
        <authorList>
            <consortium name="WormBaseParasite"/>
        </authorList>
    </citation>
    <scope>IDENTIFICATION</scope>
</reference>
<dbReference type="Proteomes" id="UP000887576">
    <property type="component" value="Unplaced"/>
</dbReference>
<sequence>MIPPASSFRDAFSSLQTVPDPTQSTSFSQESGIGRSIQESTVTFEDGQDLIFAKGRISADDALQLKTEFLQEMFPDYLETFILKHDFYKEFGNRIFSMLFKLTYNSDEPEECFRKRLRYLTKNINDDPDFKEALINKTHSTDRLTRYALHPDAKRKRRKVATFKGTFWKDAKNWKRFDCVVRFWDERIQTETDISRLFDFKKNALRIRIKNGYLTGMEGFVIGVEPFADRANIQLDNGRKLSLAYDDLLEQGHFLVRLTEPQKGAGMKLVLSVRWNKRSYHFIINYEPPKYYIERFQFDNIVDLINFYVQRKVPVTEKSGAMLLQPVPRQDWEITHDVIELDKMLGEGAFGAVHTGIWNQKDGPKKVAVKVHKGKALTKEIIKEICAEARTMRKYKHPNVVAFYGVVIEREPIMLVMELVTGGALDSYLAKHGSEISLTERISFSVDAARGLEYLHDKNCIHRDVSARNCLVNDGRVKISDFGLSRNVSNQAKAYKLKNLKQKLPIRWLSPETLVSATYTTKSDVFSFGVLLWEIFSDGREPYPGLTAAEVNAQVKIGYRMSPPDTMPRPMRHIMEQNCWCQLPEERSTMIVIRKALEEFQQCNSSKKSKDKAEKTRCEAAL</sequence>
<protein>
    <submittedName>
        <fullName evidence="2">Tyrosine-protein kinase</fullName>
    </submittedName>
</protein>
<name>A0AC34R5A2_9BILA</name>
<accession>A0AC34R5A2</accession>
<evidence type="ECO:0000313" key="1">
    <source>
        <dbReference type="Proteomes" id="UP000887576"/>
    </source>
</evidence>
<organism evidence="1 2">
    <name type="scientific">Panagrolaimus sp. JU765</name>
    <dbReference type="NCBI Taxonomy" id="591449"/>
    <lineage>
        <taxon>Eukaryota</taxon>
        <taxon>Metazoa</taxon>
        <taxon>Ecdysozoa</taxon>
        <taxon>Nematoda</taxon>
        <taxon>Chromadorea</taxon>
        <taxon>Rhabditida</taxon>
        <taxon>Tylenchina</taxon>
        <taxon>Panagrolaimomorpha</taxon>
        <taxon>Panagrolaimoidea</taxon>
        <taxon>Panagrolaimidae</taxon>
        <taxon>Panagrolaimus</taxon>
    </lineage>
</organism>